<evidence type="ECO:0000256" key="2">
    <source>
        <dbReference type="ARBA" id="ARBA00022679"/>
    </source>
</evidence>
<dbReference type="Gene3D" id="3.20.20.70">
    <property type="entry name" value="Aldolase class I"/>
    <property type="match status" value="1"/>
</dbReference>
<keyword evidence="3" id="KW-0464">Manganese</keyword>
<dbReference type="EC" id="2.5.1.54" evidence="4"/>
<sequence>MSLWTPHSWRDRPILQQPSYPDADALKRATDTLALRPPLVTSGEIDTLRAELAAAARGECFVLQGGDCAESFDECRGDIIANRLRVLLQMSLVLTHGLKQRVVRIGRFAGQYAKPRSADTETRDGVELPSFRGDLVNAPEFTAEARTPQPLRLLEGHALAALSLNHVRALIDGGFADLHHPENWDLAWMQHTPHAQAYARLVAEIENAVGYFETLSGQRLAHLDRIQLFSSHEALVMEYEAALTHAVGPDHYNLGCHMPWIGMRTAQPDGAHVEYCRGIANPVGVKLGPGLSTDDVLRLLSLLDPQRTPGRLVLIHRFGHARIEDELPGLIEAVAASGHPALWLCDPMHGNTQTTGDGLKTRDFAHVLGELLAAFRVHRQLGSRLGGVHLELTGENVTECTGGARALSAEDLKQRYRSQVDPRLNGEQALELAMAIATAASDA</sequence>
<accession>A0A1Y1SC29</accession>
<dbReference type="AlphaFoldDB" id="A0A1Y1SC29"/>
<feature type="binding site" evidence="3">
    <location>
        <position position="68"/>
    </location>
    <ligand>
        <name>Mn(2+)</name>
        <dbReference type="ChEBI" id="CHEBI:29035"/>
    </ligand>
</feature>
<dbReference type="Pfam" id="PF01474">
    <property type="entry name" value="DAHP_synth_2"/>
    <property type="match status" value="1"/>
</dbReference>
<dbReference type="GO" id="GO:0003849">
    <property type="term" value="F:3-deoxy-7-phosphoheptulonate synthase activity"/>
    <property type="evidence" value="ECO:0007669"/>
    <property type="project" value="UniProtKB-EC"/>
</dbReference>
<keyword evidence="3" id="KW-0104">Cadmium</keyword>
<evidence type="ECO:0000256" key="4">
    <source>
        <dbReference type="RuleBase" id="RU363071"/>
    </source>
</evidence>
<dbReference type="STRING" id="1317117.ATO7_12813"/>
<keyword evidence="3" id="KW-0170">Cobalt</keyword>
<dbReference type="RefSeq" id="WP_083562328.1">
    <property type="nucleotide sequence ID" value="NZ_AQQV01000003.1"/>
</dbReference>
<feature type="binding site" evidence="3">
    <location>
        <position position="107"/>
    </location>
    <ligand>
        <name>phosphoenolpyruvate</name>
        <dbReference type="ChEBI" id="CHEBI:58702"/>
    </ligand>
</feature>
<evidence type="ECO:0000256" key="1">
    <source>
        <dbReference type="ARBA" id="ARBA00008911"/>
    </source>
</evidence>
<dbReference type="InterPro" id="IPR002480">
    <property type="entry name" value="DAHP_synth_2"/>
</dbReference>
<evidence type="ECO:0000313" key="6">
    <source>
        <dbReference type="Proteomes" id="UP000192342"/>
    </source>
</evidence>
<dbReference type="PANTHER" id="PTHR21337:SF0">
    <property type="entry name" value="PHOSPHO-2-DEHYDRO-3-DEOXYHEPTONATE ALDOLASE"/>
    <property type="match status" value="1"/>
</dbReference>
<feature type="binding site" evidence="3">
    <location>
        <position position="391"/>
    </location>
    <ligand>
        <name>Mn(2+)</name>
        <dbReference type="ChEBI" id="CHEBI:29035"/>
    </ligand>
</feature>
<protein>
    <recommendedName>
        <fullName evidence="4">Phospho-2-dehydro-3-deoxyheptonate aldolase</fullName>
        <ecNumber evidence="4">2.5.1.54</ecNumber>
    </recommendedName>
</protein>
<evidence type="ECO:0000256" key="3">
    <source>
        <dbReference type="PIRSR" id="PIRSR602480-1"/>
    </source>
</evidence>
<organism evidence="5 6">
    <name type="scientific">Oceanococcus atlanticus</name>
    <dbReference type="NCBI Taxonomy" id="1317117"/>
    <lineage>
        <taxon>Bacteria</taxon>
        <taxon>Pseudomonadati</taxon>
        <taxon>Pseudomonadota</taxon>
        <taxon>Gammaproteobacteria</taxon>
        <taxon>Chromatiales</taxon>
        <taxon>Oceanococcaceae</taxon>
        <taxon>Oceanococcus</taxon>
    </lineage>
</organism>
<feature type="binding site" evidence="3">
    <location>
        <position position="317"/>
    </location>
    <ligand>
        <name>phosphoenolpyruvate</name>
        <dbReference type="ChEBI" id="CHEBI:58702"/>
    </ligand>
</feature>
<feature type="binding site" evidence="3">
    <location>
        <position position="349"/>
    </location>
    <ligand>
        <name>Mn(2+)</name>
        <dbReference type="ChEBI" id="CHEBI:29035"/>
    </ligand>
</feature>
<feature type="binding site" evidence="3">
    <location>
        <position position="286"/>
    </location>
    <ligand>
        <name>phosphoenolpyruvate</name>
        <dbReference type="ChEBI" id="CHEBI:58702"/>
    </ligand>
</feature>
<keyword evidence="6" id="KW-1185">Reference proteome</keyword>
<evidence type="ECO:0000313" key="5">
    <source>
        <dbReference type="EMBL" id="ORE86178.1"/>
    </source>
</evidence>
<dbReference type="OrthoDB" id="9766852at2"/>
<keyword evidence="2 4" id="KW-0808">Transferase</keyword>
<dbReference type="InterPro" id="IPR013785">
    <property type="entry name" value="Aldolase_TIM"/>
</dbReference>
<dbReference type="PANTHER" id="PTHR21337">
    <property type="entry name" value="PHOSPHO-2-DEHYDRO-3-DEOXYHEPTONATE ALDOLASE 1, 2"/>
    <property type="match status" value="1"/>
</dbReference>
<gene>
    <name evidence="5" type="ORF">ATO7_12813</name>
</gene>
<dbReference type="SUPFAM" id="SSF51569">
    <property type="entry name" value="Aldolase"/>
    <property type="match status" value="1"/>
</dbReference>
<comment type="catalytic activity">
    <reaction evidence="4">
        <text>D-erythrose 4-phosphate + phosphoenolpyruvate + H2O = 7-phospho-2-dehydro-3-deoxy-D-arabino-heptonate + phosphate</text>
        <dbReference type="Rhea" id="RHEA:14717"/>
        <dbReference type="ChEBI" id="CHEBI:15377"/>
        <dbReference type="ChEBI" id="CHEBI:16897"/>
        <dbReference type="ChEBI" id="CHEBI:43474"/>
        <dbReference type="ChEBI" id="CHEBI:58394"/>
        <dbReference type="ChEBI" id="CHEBI:58702"/>
        <dbReference type="EC" id="2.5.1.54"/>
    </reaction>
</comment>
<dbReference type="GO" id="GO:0009073">
    <property type="term" value="P:aromatic amino acid family biosynthetic process"/>
    <property type="evidence" value="ECO:0007669"/>
    <property type="project" value="InterPro"/>
</dbReference>
<dbReference type="Proteomes" id="UP000192342">
    <property type="component" value="Unassembled WGS sequence"/>
</dbReference>
<feature type="binding site" evidence="3">
    <location>
        <position position="421"/>
    </location>
    <ligand>
        <name>Mn(2+)</name>
        <dbReference type="ChEBI" id="CHEBI:29035"/>
    </ligand>
</feature>
<reference evidence="5 6" key="1">
    <citation type="submission" date="2013-04" db="EMBL/GenBank/DDBJ databases">
        <title>Oceanococcus atlanticus 22II-S10r2 Genome Sequencing.</title>
        <authorList>
            <person name="Lai Q."/>
            <person name="Li G."/>
            <person name="Shao Z."/>
        </authorList>
    </citation>
    <scope>NUCLEOTIDE SEQUENCE [LARGE SCALE GENOMIC DNA]</scope>
    <source>
        <strain evidence="5 6">22II-S10r2</strain>
    </source>
</reference>
<dbReference type="EMBL" id="AQQV01000003">
    <property type="protein sequence ID" value="ORE86178.1"/>
    <property type="molecule type" value="Genomic_DNA"/>
</dbReference>
<comment type="cofactor">
    <cofactor evidence="3">
        <name>Mn(2+)</name>
        <dbReference type="ChEBI" id="CHEBI:29035"/>
    </cofactor>
    <cofactor evidence="3">
        <name>Co(2+)</name>
        <dbReference type="ChEBI" id="CHEBI:48828"/>
    </cofactor>
    <cofactor evidence="3">
        <name>Cd(2+)</name>
        <dbReference type="ChEBI" id="CHEBI:48775"/>
    </cofactor>
    <text evidence="3">Binds 1 divalent cation per subunit. The enzyme is active with manganese, cobalt or cadmium ions.</text>
</comment>
<proteinExistence type="inferred from homology"/>
<comment type="caution">
    <text evidence="5">The sequence shown here is derived from an EMBL/GenBank/DDBJ whole genome shotgun (WGS) entry which is preliminary data.</text>
</comment>
<comment type="similarity">
    <text evidence="1 4">Belongs to the class-II DAHP synthase family.</text>
</comment>
<name>A0A1Y1SC29_9GAMM</name>